<dbReference type="STRING" id="1314781.A0A165FRN7"/>
<dbReference type="InParanoid" id="A0A165FRN7"/>
<dbReference type="AlphaFoldDB" id="A0A165FRN7"/>
<dbReference type="Pfam" id="PF00560">
    <property type="entry name" value="LRR_1"/>
    <property type="match status" value="2"/>
</dbReference>
<dbReference type="OrthoDB" id="676979at2759"/>
<organism evidence="4 5">
    <name type="scientific">Exidia glandulosa HHB12029</name>
    <dbReference type="NCBI Taxonomy" id="1314781"/>
    <lineage>
        <taxon>Eukaryota</taxon>
        <taxon>Fungi</taxon>
        <taxon>Dikarya</taxon>
        <taxon>Basidiomycota</taxon>
        <taxon>Agaricomycotina</taxon>
        <taxon>Agaricomycetes</taxon>
        <taxon>Auriculariales</taxon>
        <taxon>Exidiaceae</taxon>
        <taxon>Exidia</taxon>
    </lineage>
</organism>
<evidence type="ECO:0000256" key="2">
    <source>
        <dbReference type="SAM" id="MobiDB-lite"/>
    </source>
</evidence>
<keyword evidence="3" id="KW-1133">Transmembrane helix</keyword>
<dbReference type="SUPFAM" id="SSF52058">
    <property type="entry name" value="L domain-like"/>
    <property type="match status" value="1"/>
</dbReference>
<protein>
    <submittedName>
        <fullName evidence="4">L domain-like protein</fullName>
    </submittedName>
</protein>
<dbReference type="PANTHER" id="PTHR48059">
    <property type="entry name" value="POLYGALACTURONASE INHIBITOR 1"/>
    <property type="match status" value="1"/>
</dbReference>
<sequence length="496" mass="53291">MSADAPRPSFAHSDTPSYSVRASPASQTVHLPAPEISQFSPASQEFPIDASPSKAKWIWGSPRSADVERGFEDPRSKPLPKKARRKVSDILFRWRVGFFNHRPQTSPAFDTWGPPADWKTSTATTLKPIHPQKQRSWVWLGALALLLLFFFANIVYIDIRLANGSLGTTIIQSGAVDSATSLTPETTACMFQYNLSAPFLPKTFPCDTCLPRMQALPTAYAASHAEDAQIARESVQFCGLHALFAASGDDGSAALEKVGWMQDNRYCTWSGVSCDGTGSVTSVEMVFPAVPATIPDEMGALTSLLNITLIGNGAVPSGALPNSLARATELTTLHLERTALTGPLDDVLLAGWPSLRTLELISNSKMGTTLPYYIGQNSLETLVVQEQGLSEFLVVGSTILTSSLTTLDLSSNALTGPVPPLLSAFMALQELRLSGNDLTGPLPDLPAGLQTLDIDHNPHFGDFTLPVALCTSHTVVECDMRATAFANTTSCGFCKF</sequence>
<dbReference type="InterPro" id="IPR032675">
    <property type="entry name" value="LRR_dom_sf"/>
</dbReference>
<accession>A0A165FRN7</accession>
<evidence type="ECO:0000256" key="3">
    <source>
        <dbReference type="SAM" id="Phobius"/>
    </source>
</evidence>
<name>A0A165FRN7_EXIGL</name>
<feature type="region of interest" description="Disordered" evidence="2">
    <location>
        <begin position="1"/>
        <end position="48"/>
    </location>
</feature>
<dbReference type="InterPro" id="IPR001611">
    <property type="entry name" value="Leu-rich_rpt"/>
</dbReference>
<keyword evidence="5" id="KW-1185">Reference proteome</keyword>
<reference evidence="4 5" key="1">
    <citation type="journal article" date="2016" name="Mol. Biol. Evol.">
        <title>Comparative Genomics of Early-Diverging Mushroom-Forming Fungi Provides Insights into the Origins of Lignocellulose Decay Capabilities.</title>
        <authorList>
            <person name="Nagy L.G."/>
            <person name="Riley R."/>
            <person name="Tritt A."/>
            <person name="Adam C."/>
            <person name="Daum C."/>
            <person name="Floudas D."/>
            <person name="Sun H."/>
            <person name="Yadav J.S."/>
            <person name="Pangilinan J."/>
            <person name="Larsson K.H."/>
            <person name="Matsuura K."/>
            <person name="Barry K."/>
            <person name="Labutti K."/>
            <person name="Kuo R."/>
            <person name="Ohm R.A."/>
            <person name="Bhattacharya S.S."/>
            <person name="Shirouzu T."/>
            <person name="Yoshinaga Y."/>
            <person name="Martin F.M."/>
            <person name="Grigoriev I.V."/>
            <person name="Hibbett D.S."/>
        </authorList>
    </citation>
    <scope>NUCLEOTIDE SEQUENCE [LARGE SCALE GENOMIC DNA]</scope>
    <source>
        <strain evidence="4 5">HHB12029</strain>
    </source>
</reference>
<feature type="transmembrane region" description="Helical" evidence="3">
    <location>
        <begin position="137"/>
        <end position="157"/>
    </location>
</feature>
<dbReference type="Gene3D" id="3.80.10.10">
    <property type="entry name" value="Ribonuclease Inhibitor"/>
    <property type="match status" value="1"/>
</dbReference>
<dbReference type="InterPro" id="IPR051848">
    <property type="entry name" value="PGIP"/>
</dbReference>
<dbReference type="EMBL" id="KV426073">
    <property type="protein sequence ID" value="KZV89426.1"/>
    <property type="molecule type" value="Genomic_DNA"/>
</dbReference>
<evidence type="ECO:0000313" key="4">
    <source>
        <dbReference type="EMBL" id="KZV89426.1"/>
    </source>
</evidence>
<evidence type="ECO:0000256" key="1">
    <source>
        <dbReference type="ARBA" id="ARBA00004196"/>
    </source>
</evidence>
<gene>
    <name evidence="4" type="ORF">EXIGLDRAFT_721443</name>
</gene>
<dbReference type="PANTHER" id="PTHR48059:SF30">
    <property type="entry name" value="OS06G0587000 PROTEIN"/>
    <property type="match status" value="1"/>
</dbReference>
<evidence type="ECO:0000313" key="5">
    <source>
        <dbReference type="Proteomes" id="UP000077266"/>
    </source>
</evidence>
<dbReference type="Proteomes" id="UP000077266">
    <property type="component" value="Unassembled WGS sequence"/>
</dbReference>
<keyword evidence="3" id="KW-0472">Membrane</keyword>
<feature type="compositionally biased region" description="Polar residues" evidence="2">
    <location>
        <begin position="12"/>
        <end position="29"/>
    </location>
</feature>
<comment type="subcellular location">
    <subcellularLocation>
        <location evidence="1">Cell envelope</location>
    </subcellularLocation>
</comment>
<keyword evidence="3" id="KW-0812">Transmembrane</keyword>
<proteinExistence type="predicted"/>